<reference evidence="3 4" key="1">
    <citation type="submission" date="2023-01" db="EMBL/GenBank/DDBJ databases">
        <title>Analysis of 21 Apiospora genomes using comparative genomics revels a genus with tremendous synthesis potential of carbohydrate active enzymes and secondary metabolites.</title>
        <authorList>
            <person name="Sorensen T."/>
        </authorList>
    </citation>
    <scope>NUCLEOTIDE SEQUENCE [LARGE SCALE GENOMIC DNA]</scope>
    <source>
        <strain evidence="3 4">CBS 114990</strain>
    </source>
</reference>
<feature type="region of interest" description="Disordered" evidence="1">
    <location>
        <begin position="141"/>
        <end position="171"/>
    </location>
</feature>
<evidence type="ECO:0000256" key="2">
    <source>
        <dbReference type="SAM" id="Phobius"/>
    </source>
</evidence>
<feature type="transmembrane region" description="Helical" evidence="2">
    <location>
        <begin position="211"/>
        <end position="229"/>
    </location>
</feature>
<feature type="compositionally biased region" description="Low complexity" evidence="1">
    <location>
        <begin position="52"/>
        <end position="70"/>
    </location>
</feature>
<keyword evidence="2" id="KW-0812">Transmembrane</keyword>
<keyword evidence="4" id="KW-1185">Reference proteome</keyword>
<protein>
    <submittedName>
        <fullName evidence="3">Uncharacterized protein</fullName>
    </submittedName>
</protein>
<feature type="region of interest" description="Disordered" evidence="1">
    <location>
        <begin position="1"/>
        <end position="70"/>
    </location>
</feature>
<evidence type="ECO:0000256" key="1">
    <source>
        <dbReference type="SAM" id="MobiDB-lite"/>
    </source>
</evidence>
<accession>A0ABR1VVA9</accession>
<keyword evidence="2" id="KW-0472">Membrane</keyword>
<evidence type="ECO:0000313" key="3">
    <source>
        <dbReference type="EMBL" id="KAK8075174.1"/>
    </source>
</evidence>
<comment type="caution">
    <text evidence="3">The sequence shown here is derived from an EMBL/GenBank/DDBJ whole genome shotgun (WGS) entry which is preliminary data.</text>
</comment>
<organism evidence="3 4">
    <name type="scientific">Apiospora hydei</name>
    <dbReference type="NCBI Taxonomy" id="1337664"/>
    <lineage>
        <taxon>Eukaryota</taxon>
        <taxon>Fungi</taxon>
        <taxon>Dikarya</taxon>
        <taxon>Ascomycota</taxon>
        <taxon>Pezizomycotina</taxon>
        <taxon>Sordariomycetes</taxon>
        <taxon>Xylariomycetidae</taxon>
        <taxon>Amphisphaeriales</taxon>
        <taxon>Apiosporaceae</taxon>
        <taxon>Apiospora</taxon>
    </lineage>
</organism>
<gene>
    <name evidence="3" type="ORF">PG997_009837</name>
</gene>
<proteinExistence type="predicted"/>
<dbReference type="EMBL" id="JAQQWN010000007">
    <property type="protein sequence ID" value="KAK8075174.1"/>
    <property type="molecule type" value="Genomic_DNA"/>
</dbReference>
<name>A0ABR1VVA9_9PEZI</name>
<keyword evidence="2" id="KW-1133">Transmembrane helix</keyword>
<dbReference type="GeneID" id="92047212"/>
<sequence length="581" mass="65508">MAPRRPGRQADLPVESSWRMVEGGENDSFDTSIVNDPYEDDIVYSTQPYSTQPSQLSQISNSQSQNLGSQDSIRDFANDADEEQVILRAPFQPSLASTRHTSMDKDHTPVPEFFMPKLEVESPRRGMRSSRMIQPEYEDRVVMRRRTNRQPSEPSGPAYQKRHVQDRRPQRGNQEINSLWDRFAASTPAFLFNIVSWCISVLGMALNIAKYPLAICLALYILLGAGMMVRNMVTNSISTSLSPLCRIPGASMLELPFCPDLPAVPGSGGKTPVEFDELMNVQSDFEKVLEDSSRGVSLPMEMKRAEASVRDLRTLIKYSDLPAREELVFEFDGYIDNVRMIATDLQTFNTHVGSAVDSVISINRWTSRYIDSIAAEREARDNTLARWSGWLFSPFQPQVFDERMLLDKYVEHTGLVSDKIANLIVEAQAALRILSQAENNLQLINEHVVRSGNEVKAKKSEVFWDLWTLVGANNKRLHNLKAQLGLLKQVEVQRSSAVEQLIGLVHDLGDIQTKLSDLRDRVVAPELLADQTSIPLSVHIETINAGVERLESARSRIRAEENDRIQQALSRARDDNRLIDG</sequence>
<dbReference type="RefSeq" id="XP_066666114.1">
    <property type="nucleotide sequence ID" value="XM_066814152.1"/>
</dbReference>
<evidence type="ECO:0000313" key="4">
    <source>
        <dbReference type="Proteomes" id="UP001433268"/>
    </source>
</evidence>
<feature type="transmembrane region" description="Helical" evidence="2">
    <location>
        <begin position="183"/>
        <end position="205"/>
    </location>
</feature>
<dbReference type="Proteomes" id="UP001433268">
    <property type="component" value="Unassembled WGS sequence"/>
</dbReference>